<dbReference type="PANTHER" id="PTHR10572">
    <property type="entry name" value="3-HYDROXY-3-METHYLGLUTARYL-COENZYME A REDUCTASE"/>
    <property type="match status" value="1"/>
</dbReference>
<dbReference type="PANTHER" id="PTHR10572:SF24">
    <property type="entry name" value="3-HYDROXY-3-METHYLGLUTARYL-COENZYME A REDUCTASE"/>
    <property type="match status" value="1"/>
</dbReference>
<dbReference type="GO" id="GO:0015936">
    <property type="term" value="P:coenzyme A metabolic process"/>
    <property type="evidence" value="ECO:0007669"/>
    <property type="project" value="InterPro"/>
</dbReference>
<dbReference type="PROSITE" id="PS00318">
    <property type="entry name" value="HMG_COA_REDUCTASE_2"/>
    <property type="match status" value="1"/>
</dbReference>
<dbReference type="InterPro" id="IPR009029">
    <property type="entry name" value="HMG_CoA_Rdtase_sub-bd_dom_sf"/>
</dbReference>
<evidence type="ECO:0000313" key="3">
    <source>
        <dbReference type="EMBL" id="SVD31514.1"/>
    </source>
</evidence>
<dbReference type="Pfam" id="PF00368">
    <property type="entry name" value="HMG-CoA_red"/>
    <property type="match status" value="1"/>
</dbReference>
<dbReference type="InterPro" id="IPR023074">
    <property type="entry name" value="HMG_CoA_Rdtase_cat_sf"/>
</dbReference>
<dbReference type="Gene3D" id="3.90.770.10">
    <property type="entry name" value="3-hydroxy-3-methylglutaryl-coenzyme A Reductase, Chain A, domain 2"/>
    <property type="match status" value="1"/>
</dbReference>
<evidence type="ECO:0008006" key="4">
    <source>
        <dbReference type="Google" id="ProtNLM"/>
    </source>
</evidence>
<accession>A0A382UB41</accession>
<dbReference type="SUPFAM" id="SSF55035">
    <property type="entry name" value="NAD-binding domain of HMG-CoA reductase"/>
    <property type="match status" value="1"/>
</dbReference>
<organism evidence="3">
    <name type="scientific">marine metagenome</name>
    <dbReference type="NCBI Taxonomy" id="408172"/>
    <lineage>
        <taxon>unclassified sequences</taxon>
        <taxon>metagenomes</taxon>
        <taxon>ecological metagenomes</taxon>
    </lineage>
</organism>
<dbReference type="AlphaFoldDB" id="A0A382UB41"/>
<keyword evidence="2" id="KW-0560">Oxidoreductase</keyword>
<dbReference type="InterPro" id="IPR009023">
    <property type="entry name" value="HMG_CoA_Rdtase_NAD(P)-bd_sf"/>
</dbReference>
<evidence type="ECO:0000256" key="1">
    <source>
        <dbReference type="ARBA" id="ARBA00007661"/>
    </source>
</evidence>
<comment type="similarity">
    <text evidence="1">Belongs to the HMG-CoA reductase family.</text>
</comment>
<dbReference type="InterPro" id="IPR023076">
    <property type="entry name" value="HMG_CoA_Rdtase_CS"/>
</dbReference>
<protein>
    <recommendedName>
        <fullName evidence="4">Hydroxymethylglutaryl-CoA reductase (NADPH)</fullName>
    </recommendedName>
</protein>
<dbReference type="SUPFAM" id="SSF56542">
    <property type="entry name" value="Substrate-binding domain of HMG-CoA reductase"/>
    <property type="match status" value="1"/>
</dbReference>
<evidence type="ECO:0000256" key="2">
    <source>
        <dbReference type="ARBA" id="ARBA00023002"/>
    </source>
</evidence>
<dbReference type="EMBL" id="UINC01142897">
    <property type="protein sequence ID" value="SVD31514.1"/>
    <property type="molecule type" value="Genomic_DNA"/>
</dbReference>
<dbReference type="InterPro" id="IPR002202">
    <property type="entry name" value="HMG_CoA_Rdtase"/>
</dbReference>
<gene>
    <name evidence="3" type="ORF">METZ01_LOCUS384368</name>
</gene>
<reference evidence="3" key="1">
    <citation type="submission" date="2018-05" db="EMBL/GenBank/DDBJ databases">
        <authorList>
            <person name="Lanie J.A."/>
            <person name="Ng W.-L."/>
            <person name="Kazmierczak K.M."/>
            <person name="Andrzejewski T.M."/>
            <person name="Davidsen T.M."/>
            <person name="Wayne K.J."/>
            <person name="Tettelin H."/>
            <person name="Glass J.I."/>
            <person name="Rusch D."/>
            <person name="Podicherti R."/>
            <person name="Tsui H.-C.T."/>
            <person name="Winkler M.E."/>
        </authorList>
    </citation>
    <scope>NUCLEOTIDE SEQUENCE</scope>
</reference>
<name>A0A382UB41_9ZZZZ</name>
<dbReference type="PROSITE" id="PS50065">
    <property type="entry name" value="HMG_COA_REDUCTASE_4"/>
    <property type="match status" value="1"/>
</dbReference>
<sequence>MDTGNAAGQNMVTLAAKVSCDYIKNKTGADFILESGFNSDKKASARNMIMGRGHSVIAETTITNSVIRRILKADMSEMEKMQRVGPTITRLAGTEGCHLHISNALTAIYLATGQDTACVAENAIGHYQTEPIDDGVKFRLTLPTLTVGTVGGGTRLLPQKQNLKLLGCDKGKHSSKKLAEIIAASTLALEISLFSAIASDTFTKAHMTYGR</sequence>
<dbReference type="PRINTS" id="PR00071">
    <property type="entry name" value="HMGCOARDTASE"/>
</dbReference>
<dbReference type="GO" id="GO:0004420">
    <property type="term" value="F:hydroxymethylglutaryl-CoA reductase (NADPH) activity"/>
    <property type="evidence" value="ECO:0007669"/>
    <property type="project" value="InterPro"/>
</dbReference>
<proteinExistence type="inferred from homology"/>